<feature type="transmembrane region" description="Helical" evidence="6">
    <location>
        <begin position="243"/>
        <end position="266"/>
    </location>
</feature>
<keyword evidence="8" id="KW-1185">Reference proteome</keyword>
<feature type="transmembrane region" description="Helical" evidence="6">
    <location>
        <begin position="206"/>
        <end position="231"/>
    </location>
</feature>
<dbReference type="Pfam" id="PF13520">
    <property type="entry name" value="AA_permease_2"/>
    <property type="match status" value="1"/>
</dbReference>
<dbReference type="PANTHER" id="PTHR42770">
    <property type="entry name" value="AMINO ACID TRANSPORTER-RELATED"/>
    <property type="match status" value="1"/>
</dbReference>
<comment type="caution">
    <text evidence="7">The sequence shown here is derived from an EMBL/GenBank/DDBJ whole genome shotgun (WGS) entry which is preliminary data.</text>
</comment>
<accession>A0A934Q931</accession>
<dbReference type="EMBL" id="JAEHOH010000020">
    <property type="protein sequence ID" value="MBK0420008.1"/>
    <property type="molecule type" value="Genomic_DNA"/>
</dbReference>
<feature type="transmembrane region" description="Helical" evidence="6">
    <location>
        <begin position="132"/>
        <end position="153"/>
    </location>
</feature>
<evidence type="ECO:0000256" key="1">
    <source>
        <dbReference type="ARBA" id="ARBA00004651"/>
    </source>
</evidence>
<feature type="transmembrane region" description="Helical" evidence="6">
    <location>
        <begin position="165"/>
        <end position="186"/>
    </location>
</feature>
<keyword evidence="4 6" id="KW-1133">Transmembrane helix</keyword>
<evidence type="ECO:0000313" key="8">
    <source>
        <dbReference type="Proteomes" id="UP000608530"/>
    </source>
</evidence>
<dbReference type="RefSeq" id="WP_200116148.1">
    <property type="nucleotide sequence ID" value="NZ_JAEHOH010000020.1"/>
</dbReference>
<feature type="transmembrane region" description="Helical" evidence="6">
    <location>
        <begin position="416"/>
        <end position="438"/>
    </location>
</feature>
<dbReference type="AlphaFoldDB" id="A0A934Q931"/>
<feature type="transmembrane region" description="Helical" evidence="6">
    <location>
        <begin position="59"/>
        <end position="80"/>
    </location>
</feature>
<evidence type="ECO:0000256" key="3">
    <source>
        <dbReference type="ARBA" id="ARBA00022692"/>
    </source>
</evidence>
<name>A0A934Q931_9MICO</name>
<protein>
    <submittedName>
        <fullName evidence="7">APC family permease</fullName>
    </submittedName>
</protein>
<dbReference type="GO" id="GO:0022857">
    <property type="term" value="F:transmembrane transporter activity"/>
    <property type="evidence" value="ECO:0007669"/>
    <property type="project" value="InterPro"/>
</dbReference>
<evidence type="ECO:0000256" key="6">
    <source>
        <dbReference type="SAM" id="Phobius"/>
    </source>
</evidence>
<dbReference type="Proteomes" id="UP000608530">
    <property type="component" value="Unassembled WGS sequence"/>
</dbReference>
<feature type="transmembrane region" description="Helical" evidence="6">
    <location>
        <begin position="377"/>
        <end position="404"/>
    </location>
</feature>
<evidence type="ECO:0000256" key="2">
    <source>
        <dbReference type="ARBA" id="ARBA00022475"/>
    </source>
</evidence>
<comment type="subcellular location">
    <subcellularLocation>
        <location evidence="1">Cell membrane</location>
        <topology evidence="1">Multi-pass membrane protein</topology>
    </subcellularLocation>
</comment>
<feature type="transmembrane region" description="Helical" evidence="6">
    <location>
        <begin position="351"/>
        <end position="371"/>
    </location>
</feature>
<feature type="transmembrane region" description="Helical" evidence="6">
    <location>
        <begin position="101"/>
        <end position="120"/>
    </location>
</feature>
<evidence type="ECO:0000313" key="7">
    <source>
        <dbReference type="EMBL" id="MBK0420008.1"/>
    </source>
</evidence>
<gene>
    <name evidence="7" type="ORF">JD276_13305</name>
</gene>
<reference evidence="7" key="1">
    <citation type="submission" date="2020-12" db="EMBL/GenBank/DDBJ databases">
        <title>Leucobacter sp. CAS1, isolated from Chromium sludge.</title>
        <authorList>
            <person name="Xu Z."/>
        </authorList>
    </citation>
    <scope>NUCLEOTIDE SEQUENCE</scope>
    <source>
        <strain evidence="7">CSA1</strain>
    </source>
</reference>
<evidence type="ECO:0000256" key="4">
    <source>
        <dbReference type="ARBA" id="ARBA00022989"/>
    </source>
</evidence>
<organism evidence="7 8">
    <name type="scientific">Leucobacter chromiisoli</name>
    <dbReference type="NCBI Taxonomy" id="2796471"/>
    <lineage>
        <taxon>Bacteria</taxon>
        <taxon>Bacillati</taxon>
        <taxon>Actinomycetota</taxon>
        <taxon>Actinomycetes</taxon>
        <taxon>Micrococcales</taxon>
        <taxon>Microbacteriaceae</taxon>
        <taxon>Leucobacter</taxon>
    </lineage>
</organism>
<dbReference type="InterPro" id="IPR050367">
    <property type="entry name" value="APC_superfamily"/>
</dbReference>
<feature type="transmembrane region" description="Helical" evidence="6">
    <location>
        <begin position="450"/>
        <end position="469"/>
    </location>
</feature>
<keyword evidence="2" id="KW-1003">Cell membrane</keyword>
<dbReference type="InterPro" id="IPR002293">
    <property type="entry name" value="AA/rel_permease1"/>
</dbReference>
<dbReference type="Gene3D" id="1.20.1740.10">
    <property type="entry name" value="Amino acid/polyamine transporter I"/>
    <property type="match status" value="1"/>
</dbReference>
<proteinExistence type="predicted"/>
<evidence type="ECO:0000256" key="5">
    <source>
        <dbReference type="ARBA" id="ARBA00023136"/>
    </source>
</evidence>
<sequence>MTNDSTTTRAPQTGLKKNAVGVFDIVFFVLSAQAPLTGIVGVSAIAIALGNGAGFPPTYVVVGLVMLVFSVGFTTMTRYVPSHGGFSSLVEAGLGYRAGVVSAWLALLTYSGIQAAMYGLVSVTTSGMLQEFFGIGVPWWAIFAVTLVVILILGERNVKMGANVLIVLVALEVLILVAFAVGVFVGDHAAEGIDVAASFSPQAFMTGAPGIAIMFAIASMFGFESTTLYAAEAKDAKRTVPRATYISVAFISLLLTFLIWTVVVYYGPSQVMGAAVEAIQGDPAGFVTAPLSAVLGPWAAPVASVLLVTSLIAALLAFHNIINRYLHSMARRGILPRGLARTNRFQAPGTAARVQTVLAFLTVTPFALLGLHPMTTLFGWLSGLGVAALVTLYVVTSLAIFAFFRRTRADRRPWNTVVMPLLSAVLMAGFLALIVVNFDVLADADVATSVIILGIVPIVALVGWALAGWTAGTSERALALEEEAVAEAERQPEHQRG</sequence>
<dbReference type="GO" id="GO:0005886">
    <property type="term" value="C:plasma membrane"/>
    <property type="evidence" value="ECO:0007669"/>
    <property type="project" value="UniProtKB-SubCell"/>
</dbReference>
<feature type="transmembrane region" description="Helical" evidence="6">
    <location>
        <begin position="21"/>
        <end position="47"/>
    </location>
</feature>
<feature type="transmembrane region" description="Helical" evidence="6">
    <location>
        <begin position="298"/>
        <end position="322"/>
    </location>
</feature>
<keyword evidence="3 6" id="KW-0812">Transmembrane</keyword>
<keyword evidence="5 6" id="KW-0472">Membrane</keyword>
<dbReference type="PIRSF" id="PIRSF006060">
    <property type="entry name" value="AA_transporter"/>
    <property type="match status" value="1"/>
</dbReference>
<dbReference type="PANTHER" id="PTHR42770:SF16">
    <property type="entry name" value="AMINO ACID PERMEASE"/>
    <property type="match status" value="1"/>
</dbReference>